<feature type="transmembrane region" description="Helical" evidence="1">
    <location>
        <begin position="149"/>
        <end position="168"/>
    </location>
</feature>
<feature type="transmembrane region" description="Helical" evidence="1">
    <location>
        <begin position="95"/>
        <end position="119"/>
    </location>
</feature>
<evidence type="ECO:0000313" key="3">
    <source>
        <dbReference type="Proteomes" id="UP000199372"/>
    </source>
</evidence>
<feature type="transmembrane region" description="Helical" evidence="1">
    <location>
        <begin position="56"/>
        <end position="83"/>
    </location>
</feature>
<keyword evidence="1" id="KW-0812">Transmembrane</keyword>
<gene>
    <name evidence="2" type="ORF">SAMN04488011_102296</name>
</gene>
<feature type="transmembrane region" description="Helical" evidence="1">
    <location>
        <begin position="202"/>
        <end position="227"/>
    </location>
</feature>
<reference evidence="3" key="1">
    <citation type="submission" date="2016-10" db="EMBL/GenBank/DDBJ databases">
        <authorList>
            <person name="Varghese N."/>
            <person name="Submissions S."/>
        </authorList>
    </citation>
    <scope>NUCLEOTIDE SEQUENCE [LARGE SCALE GENOMIC DNA]</scope>
    <source>
        <strain evidence="3">DSM 26893</strain>
    </source>
</reference>
<evidence type="ECO:0000313" key="2">
    <source>
        <dbReference type="EMBL" id="SEN05015.1"/>
    </source>
</evidence>
<dbReference type="Proteomes" id="UP000199372">
    <property type="component" value="Unassembled WGS sequence"/>
</dbReference>
<dbReference type="InterPro" id="IPR025495">
    <property type="entry name" value="DUF4386"/>
</dbReference>
<proteinExistence type="predicted"/>
<keyword evidence="3" id="KW-1185">Reference proteome</keyword>
<organism evidence="2 3">
    <name type="scientific">Palleronia pelagia</name>
    <dbReference type="NCBI Taxonomy" id="387096"/>
    <lineage>
        <taxon>Bacteria</taxon>
        <taxon>Pseudomonadati</taxon>
        <taxon>Pseudomonadota</taxon>
        <taxon>Alphaproteobacteria</taxon>
        <taxon>Rhodobacterales</taxon>
        <taxon>Roseobacteraceae</taxon>
        <taxon>Palleronia</taxon>
    </lineage>
</organism>
<keyword evidence="1" id="KW-1133">Transmembrane helix</keyword>
<protein>
    <recommendedName>
        <fullName evidence="4">DUF4386 domain-containing protein</fullName>
    </recommendedName>
</protein>
<accession>A0A1H8DD37</accession>
<name>A0A1H8DD37_9RHOB</name>
<dbReference type="OrthoDB" id="1160166at2"/>
<feature type="transmembrane region" description="Helical" evidence="1">
    <location>
        <begin position="12"/>
        <end position="36"/>
    </location>
</feature>
<feature type="transmembrane region" description="Helical" evidence="1">
    <location>
        <begin position="175"/>
        <end position="196"/>
    </location>
</feature>
<keyword evidence="1" id="KW-0472">Membrane</keyword>
<sequence length="240" mass="25709">MHAFQDPTSRAYARVTGALYLVIAVAGGFAILYVPGLLNVPGDPAATFANIAERRGLFHAGLVGDVVMMTAEVMVSAMLFFMFRTVNPTLSLAAAFARMMMVAVMAAMLFFHAASLALADGTVPLDSFSMAQRVELAGLMRHVHDAGVWIWQVFFWLHLWLLGTLVMRSGLYPRLLGLGLIVGGTGYLVDSVQMFALPEAGWLAAVKVALLLVVTVSELGFALLLLLRGPRPSRTGAVAA</sequence>
<evidence type="ECO:0008006" key="4">
    <source>
        <dbReference type="Google" id="ProtNLM"/>
    </source>
</evidence>
<evidence type="ECO:0000256" key="1">
    <source>
        <dbReference type="SAM" id="Phobius"/>
    </source>
</evidence>
<dbReference type="Pfam" id="PF14329">
    <property type="entry name" value="DUF4386"/>
    <property type="match status" value="1"/>
</dbReference>
<dbReference type="EMBL" id="FOCM01000002">
    <property type="protein sequence ID" value="SEN05015.1"/>
    <property type="molecule type" value="Genomic_DNA"/>
</dbReference>
<dbReference type="RefSeq" id="WP_091844630.1">
    <property type="nucleotide sequence ID" value="NZ_FOCM01000002.1"/>
</dbReference>
<dbReference type="AlphaFoldDB" id="A0A1H8DD37"/>